<dbReference type="InterPro" id="IPR003616">
    <property type="entry name" value="Post-SET_dom"/>
</dbReference>
<accession>A0AAN7BH84</accession>
<evidence type="ECO:0000259" key="2">
    <source>
        <dbReference type="PROSITE" id="PS50868"/>
    </source>
</evidence>
<evidence type="ECO:0000313" key="4">
    <source>
        <dbReference type="Proteomes" id="UP001301958"/>
    </source>
</evidence>
<proteinExistence type="predicted"/>
<dbReference type="Proteomes" id="UP001301958">
    <property type="component" value="Unassembled WGS sequence"/>
</dbReference>
<reference evidence="3" key="2">
    <citation type="submission" date="2023-05" db="EMBL/GenBank/DDBJ databases">
        <authorList>
            <consortium name="Lawrence Berkeley National Laboratory"/>
            <person name="Steindorff A."/>
            <person name="Hensen N."/>
            <person name="Bonometti L."/>
            <person name="Westerberg I."/>
            <person name="Brannstrom I.O."/>
            <person name="Guillou S."/>
            <person name="Cros-Aarteil S."/>
            <person name="Calhoun S."/>
            <person name="Haridas S."/>
            <person name="Kuo A."/>
            <person name="Mondo S."/>
            <person name="Pangilinan J."/>
            <person name="Riley R."/>
            <person name="Labutti K."/>
            <person name="Andreopoulos B."/>
            <person name="Lipzen A."/>
            <person name="Chen C."/>
            <person name="Yanf M."/>
            <person name="Daum C."/>
            <person name="Ng V."/>
            <person name="Clum A."/>
            <person name="Ohm R."/>
            <person name="Martin F."/>
            <person name="Silar P."/>
            <person name="Natvig D."/>
            <person name="Lalanne C."/>
            <person name="Gautier V."/>
            <person name="Ament-Velasquez S.L."/>
            <person name="Kruys A."/>
            <person name="Hutchinson M.I."/>
            <person name="Powell A.J."/>
            <person name="Barry K."/>
            <person name="Miller A.N."/>
            <person name="Grigoriev I.V."/>
            <person name="Debuchy R."/>
            <person name="Gladieux P."/>
            <person name="Thoren M.H."/>
            <person name="Johannesson H."/>
        </authorList>
    </citation>
    <scope>NUCLEOTIDE SEQUENCE</scope>
    <source>
        <strain evidence="3">CBS 990.96</strain>
    </source>
</reference>
<evidence type="ECO:0000256" key="1">
    <source>
        <dbReference type="SAM" id="SignalP"/>
    </source>
</evidence>
<name>A0AAN7BH84_9PEZI</name>
<protein>
    <recommendedName>
        <fullName evidence="2">Post-SET domain-containing protein</fullName>
    </recommendedName>
</protein>
<keyword evidence="4" id="KW-1185">Reference proteome</keyword>
<dbReference type="PROSITE" id="PS50868">
    <property type="entry name" value="POST_SET"/>
    <property type="match status" value="1"/>
</dbReference>
<feature type="chain" id="PRO_5042948555" description="Post-SET domain-containing protein" evidence="1">
    <location>
        <begin position="20"/>
        <end position="94"/>
    </location>
</feature>
<sequence length="94" mass="10394">MKFAFILITALTTAATSVATTFNVNPGLEIRAKGDRHHHAHGVKADFRKPCDCGEDRCPSFLNKKALCECKAAHYEGCYYKSERGCPKPSFKVS</sequence>
<comment type="caution">
    <text evidence="3">The sequence shown here is derived from an EMBL/GenBank/DDBJ whole genome shotgun (WGS) entry which is preliminary data.</text>
</comment>
<organism evidence="3 4">
    <name type="scientific">Podospora fimiseda</name>
    <dbReference type="NCBI Taxonomy" id="252190"/>
    <lineage>
        <taxon>Eukaryota</taxon>
        <taxon>Fungi</taxon>
        <taxon>Dikarya</taxon>
        <taxon>Ascomycota</taxon>
        <taxon>Pezizomycotina</taxon>
        <taxon>Sordariomycetes</taxon>
        <taxon>Sordariomycetidae</taxon>
        <taxon>Sordariales</taxon>
        <taxon>Podosporaceae</taxon>
        <taxon>Podospora</taxon>
    </lineage>
</organism>
<evidence type="ECO:0000313" key="3">
    <source>
        <dbReference type="EMBL" id="KAK4223258.1"/>
    </source>
</evidence>
<dbReference type="EMBL" id="MU865433">
    <property type="protein sequence ID" value="KAK4223258.1"/>
    <property type="molecule type" value="Genomic_DNA"/>
</dbReference>
<dbReference type="AlphaFoldDB" id="A0AAN7BH84"/>
<feature type="domain" description="Post-SET" evidence="2">
    <location>
        <begin position="47"/>
        <end position="63"/>
    </location>
</feature>
<reference evidence="3" key="1">
    <citation type="journal article" date="2023" name="Mol. Phylogenet. Evol.">
        <title>Genome-scale phylogeny and comparative genomics of the fungal order Sordariales.</title>
        <authorList>
            <person name="Hensen N."/>
            <person name="Bonometti L."/>
            <person name="Westerberg I."/>
            <person name="Brannstrom I.O."/>
            <person name="Guillou S."/>
            <person name="Cros-Aarteil S."/>
            <person name="Calhoun S."/>
            <person name="Haridas S."/>
            <person name="Kuo A."/>
            <person name="Mondo S."/>
            <person name="Pangilinan J."/>
            <person name="Riley R."/>
            <person name="LaButti K."/>
            <person name="Andreopoulos B."/>
            <person name="Lipzen A."/>
            <person name="Chen C."/>
            <person name="Yan M."/>
            <person name="Daum C."/>
            <person name="Ng V."/>
            <person name="Clum A."/>
            <person name="Steindorff A."/>
            <person name="Ohm R.A."/>
            <person name="Martin F."/>
            <person name="Silar P."/>
            <person name="Natvig D.O."/>
            <person name="Lalanne C."/>
            <person name="Gautier V."/>
            <person name="Ament-Velasquez S.L."/>
            <person name="Kruys A."/>
            <person name="Hutchinson M.I."/>
            <person name="Powell A.J."/>
            <person name="Barry K."/>
            <person name="Miller A.N."/>
            <person name="Grigoriev I.V."/>
            <person name="Debuchy R."/>
            <person name="Gladieux P."/>
            <person name="Hiltunen Thoren M."/>
            <person name="Johannesson H."/>
        </authorList>
    </citation>
    <scope>NUCLEOTIDE SEQUENCE</scope>
    <source>
        <strain evidence="3">CBS 990.96</strain>
    </source>
</reference>
<gene>
    <name evidence="3" type="ORF">QBC38DRAFT_373525</name>
</gene>
<feature type="signal peptide" evidence="1">
    <location>
        <begin position="1"/>
        <end position="19"/>
    </location>
</feature>
<keyword evidence="1" id="KW-0732">Signal</keyword>